<keyword evidence="5" id="KW-1185">Reference proteome</keyword>
<organism evidence="4 5">
    <name type="scientific">Metabacillus idriensis</name>
    <dbReference type="NCBI Taxonomy" id="324768"/>
    <lineage>
        <taxon>Bacteria</taxon>
        <taxon>Bacillati</taxon>
        <taxon>Bacillota</taxon>
        <taxon>Bacilli</taxon>
        <taxon>Bacillales</taxon>
        <taxon>Bacillaceae</taxon>
        <taxon>Metabacillus</taxon>
    </lineage>
</organism>
<proteinExistence type="predicted"/>
<feature type="domain" description="N-acetyltransferase" evidence="3">
    <location>
        <begin position="20"/>
        <end position="185"/>
    </location>
</feature>
<dbReference type="PROSITE" id="PS51186">
    <property type="entry name" value="GNAT"/>
    <property type="match status" value="1"/>
</dbReference>
<gene>
    <name evidence="4" type="ORF">GJU41_04890</name>
</gene>
<name>A0A6I2M754_9BACI</name>
<dbReference type="InterPro" id="IPR016181">
    <property type="entry name" value="Acyl_CoA_acyltransferase"/>
</dbReference>
<protein>
    <submittedName>
        <fullName evidence="4">GNAT family N-acetyltransferase</fullName>
    </submittedName>
</protein>
<accession>A0A6I2M754</accession>
<evidence type="ECO:0000256" key="2">
    <source>
        <dbReference type="ARBA" id="ARBA00023315"/>
    </source>
</evidence>
<dbReference type="GO" id="GO:0016747">
    <property type="term" value="F:acyltransferase activity, transferring groups other than amino-acyl groups"/>
    <property type="evidence" value="ECO:0007669"/>
    <property type="project" value="InterPro"/>
</dbReference>
<keyword evidence="2" id="KW-0012">Acyltransferase</keyword>
<keyword evidence="1 4" id="KW-0808">Transferase</keyword>
<comment type="caution">
    <text evidence="4">The sequence shown here is derived from an EMBL/GenBank/DDBJ whole genome shotgun (WGS) entry which is preliminary data.</text>
</comment>
<dbReference type="InterPro" id="IPR000182">
    <property type="entry name" value="GNAT_dom"/>
</dbReference>
<dbReference type="CDD" id="cd04301">
    <property type="entry name" value="NAT_SF"/>
    <property type="match status" value="1"/>
</dbReference>
<dbReference type="EMBL" id="WKKF01000001">
    <property type="protein sequence ID" value="MRX53297.1"/>
    <property type="molecule type" value="Genomic_DNA"/>
</dbReference>
<evidence type="ECO:0000256" key="1">
    <source>
        <dbReference type="ARBA" id="ARBA00022679"/>
    </source>
</evidence>
<dbReference type="InterPro" id="IPR050680">
    <property type="entry name" value="YpeA/RimI_acetyltransf"/>
</dbReference>
<dbReference type="Proteomes" id="UP000441585">
    <property type="component" value="Unassembled WGS sequence"/>
</dbReference>
<sequence>MELASNHGLTSISRKEVPQVEYRLLTEEDTEQYRALRLQALNELPANFASSYETEKKKSIEELIKEITPSASAFVMGAFAEAELTGIAAFKQETLEKMKHRGQILGMYISPVMRGKGLGKKLLSSLIERIKESKTIEKIDLAVAVDNHSAKALYESLGFVQFGEYTEALKLADGYVDEAYMCLEL</sequence>
<evidence type="ECO:0000313" key="4">
    <source>
        <dbReference type="EMBL" id="MRX53297.1"/>
    </source>
</evidence>
<dbReference type="Pfam" id="PF00583">
    <property type="entry name" value="Acetyltransf_1"/>
    <property type="match status" value="1"/>
</dbReference>
<dbReference type="Gene3D" id="3.40.630.30">
    <property type="match status" value="1"/>
</dbReference>
<evidence type="ECO:0000259" key="3">
    <source>
        <dbReference type="PROSITE" id="PS51186"/>
    </source>
</evidence>
<dbReference type="SUPFAM" id="SSF55729">
    <property type="entry name" value="Acyl-CoA N-acyltransferases (Nat)"/>
    <property type="match status" value="1"/>
</dbReference>
<dbReference type="AlphaFoldDB" id="A0A6I2M754"/>
<evidence type="ECO:0000313" key="5">
    <source>
        <dbReference type="Proteomes" id="UP000441585"/>
    </source>
</evidence>
<dbReference type="PANTHER" id="PTHR43420">
    <property type="entry name" value="ACETYLTRANSFERASE"/>
    <property type="match status" value="1"/>
</dbReference>
<reference evidence="4 5" key="1">
    <citation type="submission" date="2019-11" db="EMBL/GenBank/DDBJ databases">
        <title>Bacillus idriensis genome.</title>
        <authorList>
            <person name="Konopka E.N."/>
            <person name="Newman J.D."/>
        </authorList>
    </citation>
    <scope>NUCLEOTIDE SEQUENCE [LARGE SCALE GENOMIC DNA]</scope>
    <source>
        <strain evidence="4 5">DSM 19097</strain>
    </source>
</reference>